<dbReference type="KEGG" id="had:CDV25_08105"/>
<gene>
    <name evidence="2" type="ORF">CDV25_08105</name>
</gene>
<organism evidence="2 3">
    <name type="scientific">Helicobacter apodemus</name>
    <dbReference type="NCBI Taxonomy" id="135569"/>
    <lineage>
        <taxon>Bacteria</taxon>
        <taxon>Pseudomonadati</taxon>
        <taxon>Campylobacterota</taxon>
        <taxon>Epsilonproteobacteria</taxon>
        <taxon>Campylobacterales</taxon>
        <taxon>Helicobacteraceae</taxon>
        <taxon>Helicobacter</taxon>
    </lineage>
</organism>
<evidence type="ECO:0000313" key="3">
    <source>
        <dbReference type="Proteomes" id="UP000244890"/>
    </source>
</evidence>
<reference evidence="2 3" key="1">
    <citation type="submission" date="2017-06" db="EMBL/GenBank/DDBJ databases">
        <title>Complete genome of Helicobacter apodemus.</title>
        <authorList>
            <person name="Cho S."/>
        </authorList>
    </citation>
    <scope>NUCLEOTIDE SEQUENCE [LARGE SCALE GENOMIC DNA]</scope>
    <source>
        <strain evidence="3">SNUVETPUB-15-01</strain>
    </source>
</reference>
<name>A0A2U8FEM1_9HELI</name>
<protein>
    <recommendedName>
        <fullName evidence="1">Glycosyltransferase GT-D fold domain-containing protein</fullName>
    </recommendedName>
</protein>
<evidence type="ECO:0000313" key="2">
    <source>
        <dbReference type="EMBL" id="AWI34731.1"/>
    </source>
</evidence>
<evidence type="ECO:0000259" key="1">
    <source>
        <dbReference type="Pfam" id="PF08759"/>
    </source>
</evidence>
<dbReference type="OrthoDB" id="796510at2"/>
<dbReference type="EMBL" id="CP021886">
    <property type="protein sequence ID" value="AWI34731.1"/>
    <property type="molecule type" value="Genomic_DNA"/>
</dbReference>
<accession>A0A2U8FEM1</accession>
<dbReference type="Pfam" id="PF08759">
    <property type="entry name" value="GT-D"/>
    <property type="match status" value="1"/>
</dbReference>
<proteinExistence type="predicted"/>
<dbReference type="InterPro" id="IPR014869">
    <property type="entry name" value="GT-D"/>
</dbReference>
<dbReference type="AlphaFoldDB" id="A0A2U8FEM1"/>
<feature type="domain" description="Glycosyltransferase GT-D fold" evidence="1">
    <location>
        <begin position="73"/>
        <end position="285"/>
    </location>
</feature>
<dbReference type="RefSeq" id="WP_108911524.1">
    <property type="nucleotide sequence ID" value="NZ_CP021886.1"/>
</dbReference>
<dbReference type="Proteomes" id="UP000244890">
    <property type="component" value="Chromosome"/>
</dbReference>
<sequence length="296" mass="34697">MKYSLKTFINNIRYLARYNLKEIDSKIQSFPNLSNFADLLRDEIKNDFDKIQPPMVETSFETLQILLETQKSFIRFGDGEYILMNGGSIGFQKYDENLARDFEAIITSEYENLLIGLGYGYFHIPTKQWRNSWFKYTWVVKNYPIIKKYLIPNKEYGSTDISQIYAGYKDYDFKRHYAMLKALFTDKKILLICGDKVLANVEHNLFTQAQEMSIIYGAAKHAYAEISTLKEEILKFNKDWLLIFALRPAGKVLGYEMFKLGYRVLDIGHSIKDYDAYKRGVRMDKEGVSKFFAPDE</sequence>